<dbReference type="AlphaFoldDB" id="A0A6L2PJI6"/>
<protein>
    <recommendedName>
        <fullName evidence="14">Oxidized purine nucleoside triphosphate hydrolase</fullName>
        <ecNumber evidence="13">3.6.1.56</ecNumber>
    </recommendedName>
    <alternativeName>
        <fullName evidence="18">2-hydroxy-dATP diphosphatase</fullName>
    </alternativeName>
    <alternativeName>
        <fullName evidence="17">7,8-dihydro-8-oxoguanine triphosphatase</fullName>
    </alternativeName>
    <alternativeName>
        <fullName evidence="16">8-oxo-dGTPase</fullName>
    </alternativeName>
    <alternativeName>
        <fullName evidence="19">Methylated purine nucleoside triphosphate hydrolase</fullName>
    </alternativeName>
    <alternativeName>
        <fullName evidence="15">Nucleoside diphosphate-linked moiety X motif 1</fullName>
    </alternativeName>
</protein>
<dbReference type="Proteomes" id="UP000502823">
    <property type="component" value="Unassembled WGS sequence"/>
</dbReference>
<evidence type="ECO:0000256" key="1">
    <source>
        <dbReference type="ARBA" id="ARBA00001946"/>
    </source>
</evidence>
<comment type="catalytic activity">
    <reaction evidence="11">
        <text>8-oxo-dGTP + H2O = 8-oxo-dGMP + diphosphate + H(+)</text>
        <dbReference type="Rhea" id="RHEA:31575"/>
        <dbReference type="ChEBI" id="CHEBI:15377"/>
        <dbReference type="ChEBI" id="CHEBI:15378"/>
        <dbReference type="ChEBI" id="CHEBI:33019"/>
        <dbReference type="ChEBI" id="CHEBI:63224"/>
        <dbReference type="ChEBI" id="CHEBI:77896"/>
    </reaction>
    <physiologicalReaction direction="left-to-right" evidence="11">
        <dbReference type="Rhea" id="RHEA:31576"/>
    </physiologicalReaction>
</comment>
<dbReference type="GO" id="GO:0042262">
    <property type="term" value="P:DNA protection"/>
    <property type="evidence" value="ECO:0007669"/>
    <property type="project" value="InterPro"/>
</dbReference>
<evidence type="ECO:0000313" key="26">
    <source>
        <dbReference type="Proteomes" id="UP000502823"/>
    </source>
</evidence>
<evidence type="ECO:0000256" key="2">
    <source>
        <dbReference type="ARBA" id="ARBA00004123"/>
    </source>
</evidence>
<dbReference type="InterPro" id="IPR015797">
    <property type="entry name" value="NUDIX_hydrolase-like_dom_sf"/>
</dbReference>
<dbReference type="InParanoid" id="A0A6L2PJI6"/>
<evidence type="ECO:0000259" key="24">
    <source>
        <dbReference type="PROSITE" id="PS51462"/>
    </source>
</evidence>
<dbReference type="Gene3D" id="3.90.79.10">
    <property type="entry name" value="Nucleoside Triphosphate Pyrophosphohydrolase"/>
    <property type="match status" value="1"/>
</dbReference>
<comment type="similarity">
    <text evidence="3">Belongs to the Nudix hydrolase family.</text>
</comment>
<dbReference type="GO" id="GO:0008413">
    <property type="term" value="F:8-oxo-7,8-dihydroguanosine triphosphate pyrophosphatase activity"/>
    <property type="evidence" value="ECO:0007669"/>
    <property type="project" value="InterPro"/>
</dbReference>
<evidence type="ECO:0000256" key="10">
    <source>
        <dbReference type="ARBA" id="ARBA00024459"/>
    </source>
</evidence>
<evidence type="ECO:0000256" key="8">
    <source>
        <dbReference type="ARBA" id="ARBA00023242"/>
    </source>
</evidence>
<gene>
    <name evidence="25" type="ORF">Cfor_10182</name>
</gene>
<keyword evidence="8" id="KW-0539">Nucleus</keyword>
<evidence type="ECO:0000256" key="11">
    <source>
        <dbReference type="ARBA" id="ARBA00024486"/>
    </source>
</evidence>
<dbReference type="EMBL" id="BLKM01000200">
    <property type="protein sequence ID" value="GFG30207.1"/>
    <property type="molecule type" value="Genomic_DNA"/>
</dbReference>
<dbReference type="InterPro" id="IPR020084">
    <property type="entry name" value="NUDIX_hydrolase_CS"/>
</dbReference>
<dbReference type="GO" id="GO:0005737">
    <property type="term" value="C:cytoplasm"/>
    <property type="evidence" value="ECO:0007669"/>
    <property type="project" value="TreeGrafter"/>
</dbReference>
<accession>A0A6L2PJI6</accession>
<dbReference type="PANTHER" id="PTHR43758">
    <property type="entry name" value="7,8-DIHYDRO-8-OXOGUANINE TRIPHOSPHATASE"/>
    <property type="match status" value="1"/>
</dbReference>
<comment type="subunit">
    <text evidence="4">Monomer.</text>
</comment>
<comment type="catalytic activity">
    <reaction evidence="10">
        <text>2-oxo-dATP + H2O = 2-oxo-dAMP + diphosphate + H(+)</text>
        <dbReference type="Rhea" id="RHEA:31583"/>
        <dbReference type="ChEBI" id="CHEBI:15377"/>
        <dbReference type="ChEBI" id="CHEBI:15378"/>
        <dbReference type="ChEBI" id="CHEBI:33019"/>
        <dbReference type="ChEBI" id="CHEBI:63212"/>
        <dbReference type="ChEBI" id="CHEBI:77897"/>
        <dbReference type="EC" id="3.6.1.56"/>
    </reaction>
    <physiologicalReaction direction="left-to-right" evidence="10">
        <dbReference type="Rhea" id="RHEA:31584"/>
    </physiologicalReaction>
</comment>
<evidence type="ECO:0000256" key="3">
    <source>
        <dbReference type="ARBA" id="ARBA00005582"/>
    </source>
</evidence>
<evidence type="ECO:0000256" key="22">
    <source>
        <dbReference type="ARBA" id="ARBA00049032"/>
    </source>
</evidence>
<comment type="catalytic activity">
    <reaction evidence="12">
        <text>2-oxo-ATP + H2O = 2-oxo-AMP + diphosphate + H(+)</text>
        <dbReference type="Rhea" id="RHEA:67392"/>
        <dbReference type="ChEBI" id="CHEBI:15377"/>
        <dbReference type="ChEBI" id="CHEBI:15378"/>
        <dbReference type="ChEBI" id="CHEBI:33019"/>
        <dbReference type="ChEBI" id="CHEBI:71395"/>
        <dbReference type="ChEBI" id="CHEBI:172878"/>
    </reaction>
    <physiologicalReaction direction="left-to-right" evidence="12">
        <dbReference type="Rhea" id="RHEA:67393"/>
    </physiologicalReaction>
</comment>
<keyword evidence="5" id="KW-0479">Metal-binding</keyword>
<keyword evidence="26" id="KW-1185">Reference proteome</keyword>
<evidence type="ECO:0000256" key="21">
    <source>
        <dbReference type="ARBA" id="ARBA00048894"/>
    </source>
</evidence>
<evidence type="ECO:0000256" key="17">
    <source>
        <dbReference type="ARBA" id="ARBA00030682"/>
    </source>
</evidence>
<proteinExistence type="inferred from homology"/>
<comment type="function">
    <text evidence="23">Oxidized purine nucleoside triphosphate hydrolase which is a prominent sanitizer of the oxidized nucleotide pool. Catalyzes the hydrolysis of 2-oxo-dATP (2-hydroxy-dATP) into 2-oxo-dAMP. Also has a significant hydrolase activity toward 2-oxo-ATP, 8-oxo-dGTP and 8-oxo-dATP. Through the hydrolysis of oxidized purine nucleoside triphosphates, prevents their incorporation into DNA and the subsequent transversions A:T to C:G and G:C to T:A. Also catalyzes the hydrolysis of methylated purine nucleoside triphosphate preventing their integration into DNA. Through this antimutagenic activity protects cells from oxidative stress.</text>
</comment>
<dbReference type="CDD" id="cd03427">
    <property type="entry name" value="NUDIX_MTH1_Nudt1"/>
    <property type="match status" value="1"/>
</dbReference>
<comment type="catalytic activity">
    <reaction evidence="21">
        <text>O(6)-methyl-dGTP + H2O = O(6)-methyl-dGMP + diphosphate + H(+)</text>
        <dbReference type="Rhea" id="RHEA:67600"/>
        <dbReference type="ChEBI" id="CHEBI:15377"/>
        <dbReference type="ChEBI" id="CHEBI:15378"/>
        <dbReference type="ChEBI" id="CHEBI:33019"/>
        <dbReference type="ChEBI" id="CHEBI:169974"/>
        <dbReference type="ChEBI" id="CHEBI:169975"/>
    </reaction>
    <physiologicalReaction direction="left-to-right" evidence="21">
        <dbReference type="Rhea" id="RHEA:67601"/>
    </physiologicalReaction>
</comment>
<evidence type="ECO:0000256" key="16">
    <source>
        <dbReference type="ARBA" id="ARBA00030634"/>
    </source>
</evidence>
<organism evidence="25 26">
    <name type="scientific">Coptotermes formosanus</name>
    <name type="common">Formosan subterranean termite</name>
    <dbReference type="NCBI Taxonomy" id="36987"/>
    <lineage>
        <taxon>Eukaryota</taxon>
        <taxon>Metazoa</taxon>
        <taxon>Ecdysozoa</taxon>
        <taxon>Arthropoda</taxon>
        <taxon>Hexapoda</taxon>
        <taxon>Insecta</taxon>
        <taxon>Pterygota</taxon>
        <taxon>Neoptera</taxon>
        <taxon>Polyneoptera</taxon>
        <taxon>Dictyoptera</taxon>
        <taxon>Blattodea</taxon>
        <taxon>Blattoidea</taxon>
        <taxon>Termitoidae</taxon>
        <taxon>Rhinotermitidae</taxon>
        <taxon>Coptotermes</taxon>
    </lineage>
</organism>
<keyword evidence="6" id="KW-0378">Hydrolase</keyword>
<dbReference type="OrthoDB" id="408303at2759"/>
<evidence type="ECO:0000256" key="12">
    <source>
        <dbReference type="ARBA" id="ARBA00024596"/>
    </source>
</evidence>
<evidence type="ECO:0000256" key="19">
    <source>
        <dbReference type="ARBA" id="ARBA00032071"/>
    </source>
</evidence>
<dbReference type="GO" id="GO:0008828">
    <property type="term" value="F:dATP diphosphatase activity"/>
    <property type="evidence" value="ECO:0007669"/>
    <property type="project" value="UniProtKB-EC"/>
</dbReference>
<evidence type="ECO:0000256" key="20">
    <source>
        <dbReference type="ARBA" id="ARBA00048002"/>
    </source>
</evidence>
<evidence type="ECO:0000256" key="13">
    <source>
        <dbReference type="ARBA" id="ARBA00026103"/>
    </source>
</evidence>
<comment type="catalytic activity">
    <reaction evidence="20">
        <text>N(6)-methyl-ATP + H2O = N(6)-methyl-AMP + diphosphate + H(+)</text>
        <dbReference type="Rhea" id="RHEA:67608"/>
        <dbReference type="ChEBI" id="CHEBI:15377"/>
        <dbReference type="ChEBI" id="CHEBI:15378"/>
        <dbReference type="ChEBI" id="CHEBI:33019"/>
        <dbReference type="ChEBI" id="CHEBI:144842"/>
        <dbReference type="ChEBI" id="CHEBI:172873"/>
    </reaction>
    <physiologicalReaction direction="left-to-right" evidence="20">
        <dbReference type="Rhea" id="RHEA:67609"/>
    </physiologicalReaction>
</comment>
<evidence type="ECO:0000256" key="7">
    <source>
        <dbReference type="ARBA" id="ARBA00022842"/>
    </source>
</evidence>
<evidence type="ECO:0000256" key="5">
    <source>
        <dbReference type="ARBA" id="ARBA00022723"/>
    </source>
</evidence>
<evidence type="ECO:0000256" key="15">
    <source>
        <dbReference type="ARBA" id="ARBA00029673"/>
    </source>
</evidence>
<evidence type="ECO:0000256" key="23">
    <source>
        <dbReference type="ARBA" id="ARBA00053094"/>
    </source>
</evidence>
<dbReference type="PROSITE" id="PS51462">
    <property type="entry name" value="NUDIX"/>
    <property type="match status" value="1"/>
</dbReference>
<evidence type="ECO:0000256" key="6">
    <source>
        <dbReference type="ARBA" id="ARBA00022801"/>
    </source>
</evidence>
<comment type="subcellular location">
    <subcellularLocation>
        <location evidence="2">Nucleus</location>
    </subcellularLocation>
</comment>
<dbReference type="EC" id="3.6.1.56" evidence="13"/>
<sequence length="198" mass="22861">MSFNNCRCLIQQISYKQDRVLGLCSRGVYVTKKQKLSYFQMPATRKVFTLAMVRKTNSLLLGLKKKGFGEGKWNGFGGKVEKDETVSEGAVRELEEESGLVAKCLRKIGILEFEFAGDPVLLEVHVFDVTHYEGEPVETEEMLPQWFPEDGIPYDQMWPDDILWYPLYLKGTKFKGYFLYQGHDTILEYTLTQVEHLP</sequence>
<dbReference type="SUPFAM" id="SSF55811">
    <property type="entry name" value="Nudix"/>
    <property type="match status" value="1"/>
</dbReference>
<keyword evidence="7" id="KW-0460">Magnesium</keyword>
<feature type="domain" description="Nudix hydrolase" evidence="24">
    <location>
        <begin position="42"/>
        <end position="170"/>
    </location>
</feature>
<dbReference type="PANTHER" id="PTHR43758:SF2">
    <property type="entry name" value="OXIDIZED PURINE NUCLEOSIDE TRIPHOSPHATE HYDROLASE"/>
    <property type="match status" value="1"/>
</dbReference>
<dbReference type="GO" id="GO:0046872">
    <property type="term" value="F:metal ion binding"/>
    <property type="evidence" value="ECO:0007669"/>
    <property type="project" value="UniProtKB-KW"/>
</dbReference>
<dbReference type="InterPro" id="IPR000086">
    <property type="entry name" value="NUDIX_hydrolase_dom"/>
</dbReference>
<comment type="catalytic activity">
    <reaction evidence="22">
        <text>N(6)-methyl-dATP + H2O = N(6)-methyl-dAMP + diphosphate + H(+)</text>
        <dbReference type="Rhea" id="RHEA:67604"/>
        <dbReference type="ChEBI" id="CHEBI:15377"/>
        <dbReference type="ChEBI" id="CHEBI:15378"/>
        <dbReference type="ChEBI" id="CHEBI:33019"/>
        <dbReference type="ChEBI" id="CHEBI:169976"/>
        <dbReference type="ChEBI" id="CHEBI:172872"/>
    </reaction>
    <physiologicalReaction direction="left-to-right" evidence="22">
        <dbReference type="Rhea" id="RHEA:67605"/>
    </physiologicalReaction>
</comment>
<comment type="catalytic activity">
    <reaction evidence="9">
        <text>8-oxo-dATP + H2O = 8-oxo-dAMP + diphosphate + H(+)</text>
        <dbReference type="Rhea" id="RHEA:65396"/>
        <dbReference type="ChEBI" id="CHEBI:15377"/>
        <dbReference type="ChEBI" id="CHEBI:15378"/>
        <dbReference type="ChEBI" id="CHEBI:33019"/>
        <dbReference type="ChEBI" id="CHEBI:71361"/>
        <dbReference type="ChEBI" id="CHEBI:172871"/>
    </reaction>
    <physiologicalReaction direction="left-to-right" evidence="9">
        <dbReference type="Rhea" id="RHEA:65397"/>
    </physiologicalReaction>
</comment>
<evidence type="ECO:0000313" key="25">
    <source>
        <dbReference type="EMBL" id="GFG30207.1"/>
    </source>
</evidence>
<dbReference type="PROSITE" id="PS00893">
    <property type="entry name" value="NUDIX_BOX"/>
    <property type="match status" value="1"/>
</dbReference>
<reference evidence="26" key="1">
    <citation type="submission" date="2020-01" db="EMBL/GenBank/DDBJ databases">
        <title>Draft genome sequence of the Termite Coptotermes fromosanus.</title>
        <authorList>
            <person name="Itakura S."/>
            <person name="Yosikawa Y."/>
            <person name="Umezawa K."/>
        </authorList>
    </citation>
    <scope>NUCLEOTIDE SEQUENCE [LARGE SCALE GENOMIC DNA]</scope>
</reference>
<evidence type="ECO:0000256" key="18">
    <source>
        <dbReference type="ARBA" id="ARBA00031927"/>
    </source>
</evidence>
<dbReference type="InterPro" id="IPR003563">
    <property type="entry name" value="8ODP"/>
</dbReference>
<evidence type="ECO:0000256" key="9">
    <source>
        <dbReference type="ARBA" id="ARBA00024448"/>
    </source>
</evidence>
<dbReference type="PRINTS" id="PR01403">
    <property type="entry name" value="8OXTPHPHTASE"/>
</dbReference>
<comment type="caution">
    <text evidence="25">The sequence shown here is derived from an EMBL/GenBank/DDBJ whole genome shotgun (WGS) entry which is preliminary data.</text>
</comment>
<name>A0A6L2PJI6_COPFO</name>
<dbReference type="GO" id="GO:0005634">
    <property type="term" value="C:nucleus"/>
    <property type="evidence" value="ECO:0007669"/>
    <property type="project" value="UniProtKB-SubCell"/>
</dbReference>
<evidence type="ECO:0000256" key="4">
    <source>
        <dbReference type="ARBA" id="ARBA00011245"/>
    </source>
</evidence>
<evidence type="ECO:0000256" key="14">
    <source>
        <dbReference type="ARBA" id="ARBA00026218"/>
    </source>
</evidence>
<comment type="cofactor">
    <cofactor evidence="1">
        <name>Mg(2+)</name>
        <dbReference type="ChEBI" id="CHEBI:18420"/>
    </cofactor>
</comment>
<dbReference type="Pfam" id="PF00293">
    <property type="entry name" value="NUDIX"/>
    <property type="match status" value="1"/>
</dbReference>